<keyword evidence="7" id="KW-1185">Reference proteome</keyword>
<dbReference type="InterPro" id="IPR036754">
    <property type="entry name" value="YbaK/aa-tRNA-synt-asso_dom_sf"/>
</dbReference>
<organism evidence="6 7">
    <name type="scientific">Paenibacillus hexagrammi</name>
    <dbReference type="NCBI Taxonomy" id="2908839"/>
    <lineage>
        <taxon>Bacteria</taxon>
        <taxon>Bacillati</taxon>
        <taxon>Bacillota</taxon>
        <taxon>Bacilli</taxon>
        <taxon>Bacillales</taxon>
        <taxon>Paenibacillaceae</taxon>
        <taxon>Paenibacillus</taxon>
    </lineage>
</organism>
<comment type="similarity">
    <text evidence="1 4">Belongs to the prolyl-tRNA editing family. YbaK/EbsC subfamily.</text>
</comment>
<protein>
    <recommendedName>
        <fullName evidence="4">Cys-tRNA(Pro)/Cys-tRNA(Cys) deacylase</fullName>
        <ecNumber evidence="4">4.2.-.-</ecNumber>
    </recommendedName>
</protein>
<evidence type="ECO:0000256" key="4">
    <source>
        <dbReference type="PIRNR" id="PIRNR006181"/>
    </source>
</evidence>
<dbReference type="Pfam" id="PF04073">
    <property type="entry name" value="tRNA_edit"/>
    <property type="match status" value="1"/>
</dbReference>
<dbReference type="PIRSF" id="PIRSF006181">
    <property type="entry name" value="EbsC_YbaK"/>
    <property type="match status" value="1"/>
</dbReference>
<dbReference type="PANTHER" id="PTHR30411">
    <property type="entry name" value="CYTOPLASMIC PROTEIN"/>
    <property type="match status" value="1"/>
</dbReference>
<evidence type="ECO:0000313" key="7">
    <source>
        <dbReference type="Proteomes" id="UP001649230"/>
    </source>
</evidence>
<dbReference type="EMBL" id="CP090978">
    <property type="protein sequence ID" value="UJF34087.1"/>
    <property type="molecule type" value="Genomic_DNA"/>
</dbReference>
<dbReference type="InterPro" id="IPR004369">
    <property type="entry name" value="Prolyl-tRNA_editing_YbaK/EbsC"/>
</dbReference>
<keyword evidence="3 4" id="KW-0456">Lyase</keyword>
<dbReference type="Gene3D" id="3.90.960.10">
    <property type="entry name" value="YbaK/aminoacyl-tRNA synthetase-associated domain"/>
    <property type="match status" value="1"/>
</dbReference>
<reference evidence="6 7" key="1">
    <citation type="journal article" date="2024" name="Int. J. Syst. Evol. Microbiol.">
        <title>Paenibacillus hexagrammi sp. nov., a novel bacterium isolated from the gut content of Hexagrammos agrammus.</title>
        <authorList>
            <person name="Jung H.K."/>
            <person name="Kim D.G."/>
            <person name="Zin H."/>
            <person name="Park J."/>
            <person name="Jung H."/>
            <person name="Kim Y.O."/>
            <person name="Kong H.J."/>
            <person name="Kim J.W."/>
            <person name="Kim Y.S."/>
        </authorList>
    </citation>
    <scope>NUCLEOTIDE SEQUENCE [LARGE SCALE GENOMIC DNA]</scope>
    <source>
        <strain evidence="6 7">YPD9-1</strain>
    </source>
</reference>
<keyword evidence="2 4" id="KW-0648">Protein biosynthesis</keyword>
<evidence type="ECO:0000259" key="5">
    <source>
        <dbReference type="Pfam" id="PF04073"/>
    </source>
</evidence>
<feature type="domain" description="YbaK/aminoacyl-tRNA synthetase-associated" evidence="5">
    <location>
        <begin position="27"/>
        <end position="145"/>
    </location>
</feature>
<gene>
    <name evidence="6" type="primary">ybaK</name>
    <name evidence="6" type="ORF">L0M14_02275</name>
</gene>
<dbReference type="PANTHER" id="PTHR30411:SF0">
    <property type="entry name" value="CYS-TRNA(PRO)_CYS-TRNA(CYS) DEACYLASE YBAK"/>
    <property type="match status" value="1"/>
</dbReference>
<dbReference type="Proteomes" id="UP001649230">
    <property type="component" value="Chromosome"/>
</dbReference>
<accession>A0ABY3SJ66</accession>
<evidence type="ECO:0000256" key="1">
    <source>
        <dbReference type="ARBA" id="ARBA00009798"/>
    </source>
</evidence>
<proteinExistence type="inferred from homology"/>
<dbReference type="CDD" id="cd00002">
    <property type="entry name" value="YbaK_deacylase"/>
    <property type="match status" value="1"/>
</dbReference>
<dbReference type="InterPro" id="IPR007214">
    <property type="entry name" value="YbaK/aa-tRNA-synth-assoc-dom"/>
</dbReference>
<evidence type="ECO:0000256" key="3">
    <source>
        <dbReference type="ARBA" id="ARBA00023239"/>
    </source>
</evidence>
<dbReference type="SUPFAM" id="SSF55826">
    <property type="entry name" value="YbaK/ProRS associated domain"/>
    <property type="match status" value="1"/>
</dbReference>
<name>A0ABY3SJ66_9BACL</name>
<sequence length="157" mass="16792">MSSKTNACRLLDGLKLAYTLHEYEWDENQLDVATVAQKVGLSVGELFKTLVLRGDKTGVIAACIPGDQELHLKKLAAASGNKKVEMVAVKELQALTGYIRGGVSPLGMKKKYPLYLDSSVAGRELVSISGGKRGLQIFLKGDDLAAATEAILADLTE</sequence>
<evidence type="ECO:0000313" key="6">
    <source>
        <dbReference type="EMBL" id="UJF34087.1"/>
    </source>
</evidence>
<dbReference type="RefSeq" id="WP_235120478.1">
    <property type="nucleotide sequence ID" value="NZ_CP090978.1"/>
</dbReference>
<dbReference type="NCBIfam" id="TIGR00011">
    <property type="entry name" value="YbaK_EbsC"/>
    <property type="match status" value="1"/>
</dbReference>
<evidence type="ECO:0000256" key="2">
    <source>
        <dbReference type="ARBA" id="ARBA00022917"/>
    </source>
</evidence>
<dbReference type="EC" id="4.2.-.-" evidence="4"/>